<dbReference type="AlphaFoldDB" id="A0A1Y2HL22"/>
<comment type="caution">
    <text evidence="1">The sequence shown here is derived from an EMBL/GenBank/DDBJ whole genome shotgun (WGS) entry which is preliminary data.</text>
</comment>
<protein>
    <submittedName>
        <fullName evidence="1">Uncharacterized protein</fullName>
    </submittedName>
</protein>
<keyword evidence="2" id="KW-1185">Reference proteome</keyword>
<name>A0A1Y2HL22_9FUNG</name>
<evidence type="ECO:0000313" key="2">
    <source>
        <dbReference type="Proteomes" id="UP000193411"/>
    </source>
</evidence>
<reference evidence="1 2" key="1">
    <citation type="submission" date="2016-07" db="EMBL/GenBank/DDBJ databases">
        <title>Pervasive Adenine N6-methylation of Active Genes in Fungi.</title>
        <authorList>
            <consortium name="DOE Joint Genome Institute"/>
            <person name="Mondo S.J."/>
            <person name="Dannebaum R.O."/>
            <person name="Kuo R.C."/>
            <person name="Labutti K."/>
            <person name="Haridas S."/>
            <person name="Kuo A."/>
            <person name="Salamov A."/>
            <person name="Ahrendt S.R."/>
            <person name="Lipzen A."/>
            <person name="Sullivan W."/>
            <person name="Andreopoulos W.B."/>
            <person name="Clum A."/>
            <person name="Lindquist E."/>
            <person name="Daum C."/>
            <person name="Ramamoorthy G.K."/>
            <person name="Gryganskyi A."/>
            <person name="Culley D."/>
            <person name="Magnuson J.K."/>
            <person name="James T.Y."/>
            <person name="O'Malley M.A."/>
            <person name="Stajich J.E."/>
            <person name="Spatafora J.W."/>
            <person name="Visel A."/>
            <person name="Grigoriev I.V."/>
        </authorList>
    </citation>
    <scope>NUCLEOTIDE SEQUENCE [LARGE SCALE GENOMIC DNA]</scope>
    <source>
        <strain evidence="1 2">PL171</strain>
    </source>
</reference>
<proteinExistence type="predicted"/>
<dbReference type="PROSITE" id="PS51257">
    <property type="entry name" value="PROKAR_LIPOPROTEIN"/>
    <property type="match status" value="1"/>
</dbReference>
<dbReference type="EMBL" id="MCFL01000023">
    <property type="protein sequence ID" value="ORZ35265.1"/>
    <property type="molecule type" value="Genomic_DNA"/>
</dbReference>
<evidence type="ECO:0000313" key="1">
    <source>
        <dbReference type="EMBL" id="ORZ35265.1"/>
    </source>
</evidence>
<dbReference type="Proteomes" id="UP000193411">
    <property type="component" value="Unassembled WGS sequence"/>
</dbReference>
<accession>A0A1Y2HL22</accession>
<sequence>MRCRAVHLFCFGCGCCNGMEWIMECETLSKGSNLAPKKIKWCLSHKPPFLQTDAPIWLTSRRLQLADRKPITKPAFLLRDLHRTKNRWQSLA</sequence>
<gene>
    <name evidence="1" type="ORF">BCR44DRAFT_331377</name>
</gene>
<organism evidence="1 2">
    <name type="scientific">Catenaria anguillulae PL171</name>
    <dbReference type="NCBI Taxonomy" id="765915"/>
    <lineage>
        <taxon>Eukaryota</taxon>
        <taxon>Fungi</taxon>
        <taxon>Fungi incertae sedis</taxon>
        <taxon>Blastocladiomycota</taxon>
        <taxon>Blastocladiomycetes</taxon>
        <taxon>Blastocladiales</taxon>
        <taxon>Catenariaceae</taxon>
        <taxon>Catenaria</taxon>
    </lineage>
</organism>